<protein>
    <submittedName>
        <fullName evidence="2">Uncharacterized protein</fullName>
    </submittedName>
</protein>
<dbReference type="Proteomes" id="UP000054567">
    <property type="component" value="Unassembled WGS sequence"/>
</dbReference>
<name>A0A0J6IL94_COCPO</name>
<accession>A0A0J6IL94</accession>
<dbReference type="EMBL" id="DS268114">
    <property type="protein sequence ID" value="KMM72732.1"/>
    <property type="molecule type" value="Genomic_DNA"/>
</dbReference>
<sequence>MTRWWEKPRIHNNPASQHQDEQQASLRPAETEAGSALSLERAFCNTYIGTYANRKRVALQLHQQATIENLKISLDASSLIIADEINPHRFQERSSSRNTTEAMHMIPHAYNTFRKYSTETTKPSLVEDD</sequence>
<evidence type="ECO:0000313" key="3">
    <source>
        <dbReference type="Proteomes" id="UP000054567"/>
    </source>
</evidence>
<evidence type="ECO:0000256" key="1">
    <source>
        <dbReference type="SAM" id="MobiDB-lite"/>
    </source>
</evidence>
<reference evidence="3" key="3">
    <citation type="journal article" date="2010" name="Genome Res.">
        <title>Population genomic sequencing of Coccidioides fungi reveals recent hybridization and transposon control.</title>
        <authorList>
            <person name="Neafsey D.E."/>
            <person name="Barker B.M."/>
            <person name="Sharpton T.J."/>
            <person name="Stajich J.E."/>
            <person name="Park D.J."/>
            <person name="Whiston E."/>
            <person name="Hung C.-Y."/>
            <person name="McMahan C."/>
            <person name="White J."/>
            <person name="Sykes S."/>
            <person name="Heiman D."/>
            <person name="Young S."/>
            <person name="Zeng Q."/>
            <person name="Abouelleil A."/>
            <person name="Aftuck L."/>
            <person name="Bessette D."/>
            <person name="Brown A."/>
            <person name="FitzGerald M."/>
            <person name="Lui A."/>
            <person name="Macdonald J.P."/>
            <person name="Priest M."/>
            <person name="Orbach M.J."/>
            <person name="Galgiani J.N."/>
            <person name="Kirkland T.N."/>
            <person name="Cole G.T."/>
            <person name="Birren B.W."/>
            <person name="Henn M.R."/>
            <person name="Taylor J.W."/>
            <person name="Rounsley S.D."/>
        </authorList>
    </citation>
    <scope>NUCLEOTIDE SEQUENCE [LARGE SCALE GENOMIC DNA]</scope>
    <source>
        <strain evidence="3">RMSCC 3488</strain>
    </source>
</reference>
<feature type="compositionally biased region" description="Polar residues" evidence="1">
    <location>
        <begin position="13"/>
        <end position="25"/>
    </location>
</feature>
<dbReference type="VEuPathDB" id="FungiDB:CPAG_09024"/>
<feature type="region of interest" description="Disordered" evidence="1">
    <location>
        <begin position="1"/>
        <end position="32"/>
    </location>
</feature>
<proteinExistence type="predicted"/>
<reference evidence="3" key="2">
    <citation type="journal article" date="2009" name="Genome Res.">
        <title>Comparative genomic analyses of the human fungal pathogens Coccidioides and their relatives.</title>
        <authorList>
            <person name="Sharpton T.J."/>
            <person name="Stajich J.E."/>
            <person name="Rounsley S.D."/>
            <person name="Gardner M.J."/>
            <person name="Wortman J.R."/>
            <person name="Jordar V.S."/>
            <person name="Maiti R."/>
            <person name="Kodira C.D."/>
            <person name="Neafsey D.E."/>
            <person name="Zeng Q."/>
            <person name="Hung C.-Y."/>
            <person name="McMahan C."/>
            <person name="Muszewska A."/>
            <person name="Grynberg M."/>
            <person name="Mandel M.A."/>
            <person name="Kellner E.M."/>
            <person name="Barker B.M."/>
            <person name="Galgiani J.N."/>
            <person name="Orbach M.J."/>
            <person name="Kirkland T.N."/>
            <person name="Cole G.T."/>
            <person name="Henn M.R."/>
            <person name="Birren B.W."/>
            <person name="Taylor J.W."/>
        </authorList>
    </citation>
    <scope>NUCLEOTIDE SEQUENCE [LARGE SCALE GENOMIC DNA]</scope>
    <source>
        <strain evidence="3">RMSCC 3488</strain>
    </source>
</reference>
<reference evidence="2 3" key="1">
    <citation type="submission" date="2007-06" db="EMBL/GenBank/DDBJ databases">
        <title>The Genome Sequence of Coccidioides posadasii RMSCC_3488.</title>
        <authorList>
            <consortium name="Coccidioides Genome Resources Consortium"/>
            <consortium name="The Broad Institute Genome Sequencing Platform"/>
            <person name="Henn M.R."/>
            <person name="Sykes S."/>
            <person name="Young S."/>
            <person name="Jaffe D."/>
            <person name="Berlin A."/>
            <person name="Alvarez P."/>
            <person name="Butler J."/>
            <person name="Gnerre S."/>
            <person name="Grabherr M."/>
            <person name="Mauceli E."/>
            <person name="Brockman W."/>
            <person name="Kodira C."/>
            <person name="Alvarado L."/>
            <person name="Zeng Q."/>
            <person name="Crawford M."/>
            <person name="Antoine C."/>
            <person name="Devon K."/>
            <person name="Galgiani J."/>
            <person name="Orsborn K."/>
            <person name="Lewis M.L."/>
            <person name="Nusbaum C."/>
            <person name="Galagan J."/>
            <person name="Birren B."/>
        </authorList>
    </citation>
    <scope>NUCLEOTIDE SEQUENCE [LARGE SCALE GENOMIC DNA]</scope>
    <source>
        <strain evidence="2 3">RMSCC 3488</strain>
    </source>
</reference>
<dbReference type="AlphaFoldDB" id="A0A0J6IL94"/>
<organism evidence="2 3">
    <name type="scientific">Coccidioides posadasii RMSCC 3488</name>
    <dbReference type="NCBI Taxonomy" id="454284"/>
    <lineage>
        <taxon>Eukaryota</taxon>
        <taxon>Fungi</taxon>
        <taxon>Dikarya</taxon>
        <taxon>Ascomycota</taxon>
        <taxon>Pezizomycotina</taxon>
        <taxon>Eurotiomycetes</taxon>
        <taxon>Eurotiomycetidae</taxon>
        <taxon>Onygenales</taxon>
        <taxon>Onygenaceae</taxon>
        <taxon>Coccidioides</taxon>
    </lineage>
</organism>
<gene>
    <name evidence="2" type="ORF">CPAG_09024</name>
</gene>
<evidence type="ECO:0000313" key="2">
    <source>
        <dbReference type="EMBL" id="KMM72732.1"/>
    </source>
</evidence>